<dbReference type="Pfam" id="PF19590">
    <property type="entry name" value="TrbL_3"/>
    <property type="match status" value="1"/>
</dbReference>
<feature type="region of interest" description="Disordered" evidence="1">
    <location>
        <begin position="465"/>
        <end position="554"/>
    </location>
</feature>
<feature type="transmembrane region" description="Helical" evidence="2">
    <location>
        <begin position="216"/>
        <end position="240"/>
    </location>
</feature>
<evidence type="ECO:0000256" key="1">
    <source>
        <dbReference type="SAM" id="MobiDB-lite"/>
    </source>
</evidence>
<gene>
    <name evidence="3" type="ORF">SAMN04244560_00331</name>
</gene>
<dbReference type="InterPro" id="IPR045782">
    <property type="entry name" value="TrbL_3"/>
</dbReference>
<sequence length="681" mass="71753">MERRLLYRILAVVLAVFIIINITTPVLAGELYPGNPITNSSNSFTKAVEAVGQKIGDIIAQEPGNLLEKAIAYLIGGIASGLLWAVQKLTGAPSLFEAVFITKTPDNMQPFTKAQFDVMNYWYQVMIFIAVVILFISLLFVAFEMIFVGFNPKSKDEIKERIERIIFSGIIIAATPMFFKILLYMNNALTYYIYKVLRLPGNIDDMFDPTVVFANIHTGSVVLTAIGMLVMAYINAFVVFVFTVRKFVIMIFYIFTPIAATLWSINKNILAAKVWLGELLTNIFTQFFYAFVFAVYFSATGVVHQGNNTVNVSTSLESLLWLYMITAIAESLRNSLQGYFTRLAGINEAGIARNVALAFGASSAVTAISTIGAQFGTAAAMGGAVGQAAGTLAKAFTPQNFAGMSTVPGIDSSSTGLKSSGGGLSGGTAGSLSHGSGPMLESGSTIGGGTISGVTASGGAAPGGPAGGFAAGSSTPAGIDTPEFMPGMSSGPVMSDTGAGTSDSGGGTASPVPGYASAEQFNAGRTYSNTPTGGVIGSSEESGPEQKPNPYSDPRYALARSAESASKVAHYGTMLGGLADRSLGFNRGFGSLATKGGAALYGTARAVTWDALKTAHAQDTTWKNALYQMTGVDPKSRFAGLRAVKRIAHTNISAAFSGPHSVSMHMQKYHNTSLDGYRWKM</sequence>
<accession>A0A1G7IU44</accession>
<feature type="transmembrane region" description="Helical" evidence="2">
    <location>
        <begin position="286"/>
        <end position="303"/>
    </location>
</feature>
<name>A0A1G7IU44_THETY</name>
<feature type="compositionally biased region" description="Polar residues" evidence="1">
    <location>
        <begin position="519"/>
        <end position="532"/>
    </location>
</feature>
<feature type="transmembrane region" description="Helical" evidence="2">
    <location>
        <begin position="247"/>
        <end position="266"/>
    </location>
</feature>
<dbReference type="Proteomes" id="UP000183404">
    <property type="component" value="Unassembled WGS sequence"/>
</dbReference>
<feature type="compositionally biased region" description="Gly residues" evidence="1">
    <location>
        <begin position="419"/>
        <end position="429"/>
    </location>
</feature>
<feature type="region of interest" description="Disordered" evidence="1">
    <location>
        <begin position="412"/>
        <end position="451"/>
    </location>
</feature>
<dbReference type="EMBL" id="FNBS01000005">
    <property type="protein sequence ID" value="SDF16074.1"/>
    <property type="molecule type" value="Genomic_DNA"/>
</dbReference>
<organism evidence="3 4">
    <name type="scientific">Thermoanaerobacter thermohydrosulfuricus</name>
    <name type="common">Clostridium thermohydrosulfuricum</name>
    <dbReference type="NCBI Taxonomy" id="1516"/>
    <lineage>
        <taxon>Bacteria</taxon>
        <taxon>Bacillati</taxon>
        <taxon>Bacillota</taxon>
        <taxon>Clostridia</taxon>
        <taxon>Thermoanaerobacterales</taxon>
        <taxon>Thermoanaerobacteraceae</taxon>
        <taxon>Thermoanaerobacter</taxon>
    </lineage>
</organism>
<protein>
    <submittedName>
        <fullName evidence="3">Uncharacterized protein</fullName>
    </submittedName>
</protein>
<evidence type="ECO:0000313" key="3">
    <source>
        <dbReference type="EMBL" id="SDF16074.1"/>
    </source>
</evidence>
<feature type="transmembrane region" description="Helical" evidence="2">
    <location>
        <begin position="164"/>
        <end position="185"/>
    </location>
</feature>
<evidence type="ECO:0000256" key="2">
    <source>
        <dbReference type="SAM" id="Phobius"/>
    </source>
</evidence>
<feature type="transmembrane region" description="Helical" evidence="2">
    <location>
        <begin position="121"/>
        <end position="143"/>
    </location>
</feature>
<keyword evidence="2" id="KW-0472">Membrane</keyword>
<proteinExistence type="predicted"/>
<dbReference type="AlphaFoldDB" id="A0A1G7IU44"/>
<evidence type="ECO:0000313" key="4">
    <source>
        <dbReference type="Proteomes" id="UP000183404"/>
    </source>
</evidence>
<keyword evidence="2" id="KW-1133">Transmembrane helix</keyword>
<reference evidence="3 4" key="1">
    <citation type="submission" date="2016-10" db="EMBL/GenBank/DDBJ databases">
        <authorList>
            <person name="de Groot N.N."/>
        </authorList>
    </citation>
    <scope>NUCLEOTIDE SEQUENCE [LARGE SCALE GENOMIC DNA]</scope>
    <source>
        <strain evidence="3 4">DSM 569</strain>
    </source>
</reference>
<keyword evidence="2" id="KW-0812">Transmembrane</keyword>